<evidence type="ECO:0000313" key="3">
    <source>
        <dbReference type="Proteomes" id="UP001162131"/>
    </source>
</evidence>
<dbReference type="Proteomes" id="UP001162131">
    <property type="component" value="Unassembled WGS sequence"/>
</dbReference>
<evidence type="ECO:0000256" key="1">
    <source>
        <dbReference type="SAM" id="MobiDB-lite"/>
    </source>
</evidence>
<name>A0AAU9IPY0_9CILI</name>
<dbReference type="AlphaFoldDB" id="A0AAU9IPY0"/>
<comment type="caution">
    <text evidence="2">The sequence shown here is derived from an EMBL/GenBank/DDBJ whole genome shotgun (WGS) entry which is preliminary data.</text>
</comment>
<organism evidence="2 3">
    <name type="scientific">Blepharisma stoltei</name>
    <dbReference type="NCBI Taxonomy" id="1481888"/>
    <lineage>
        <taxon>Eukaryota</taxon>
        <taxon>Sar</taxon>
        <taxon>Alveolata</taxon>
        <taxon>Ciliophora</taxon>
        <taxon>Postciliodesmatophora</taxon>
        <taxon>Heterotrichea</taxon>
        <taxon>Heterotrichida</taxon>
        <taxon>Blepharismidae</taxon>
        <taxon>Blepharisma</taxon>
    </lineage>
</organism>
<sequence>MTNQSLPSKTQHKSELITTSPSMVHKNPPANLAFSKTQHNVELIPKLKSEFNAKMKELECWYIANSNNLNTIENKKVETIANKLKLISEIFNKDFEAKHFFEIKDNLLRIYGTEVWKWSYLSIPISKNYLYYSDLPVSENYLYGLDLNDTWVVELPNSEIFCLKQNNFACKIDLKTWRISKLFTAFSGFGSYSSPIYYKNCIYLFSNEFRVPSGSRLEKYDLIKDKKDIFICPFISHSNYFMYCLYQDSILIWTMRSTRLCKFDFLIESYSENQFYAFYGICSGYIKMLFSVNKRVYIVDERNLFFESEIDNHYIWSKICEFNEFPYDESINREAAKCFYFANTEQYSMEIYQFDLDNKKIYRTKNNWYGNMDIKWSNW</sequence>
<feature type="region of interest" description="Disordered" evidence="1">
    <location>
        <begin position="1"/>
        <end position="25"/>
    </location>
</feature>
<dbReference type="EMBL" id="CAJZBQ010000015">
    <property type="protein sequence ID" value="CAG9316068.1"/>
    <property type="molecule type" value="Genomic_DNA"/>
</dbReference>
<keyword evidence="3" id="KW-1185">Reference proteome</keyword>
<gene>
    <name evidence="2" type="ORF">BSTOLATCC_MIC15511</name>
</gene>
<evidence type="ECO:0000313" key="2">
    <source>
        <dbReference type="EMBL" id="CAG9316068.1"/>
    </source>
</evidence>
<protein>
    <submittedName>
        <fullName evidence="2">Uncharacterized protein</fullName>
    </submittedName>
</protein>
<proteinExistence type="predicted"/>
<accession>A0AAU9IPY0</accession>
<reference evidence="2" key="1">
    <citation type="submission" date="2021-09" db="EMBL/GenBank/DDBJ databases">
        <authorList>
            <consortium name="AG Swart"/>
            <person name="Singh M."/>
            <person name="Singh A."/>
            <person name="Seah K."/>
            <person name="Emmerich C."/>
        </authorList>
    </citation>
    <scope>NUCLEOTIDE SEQUENCE</scope>
    <source>
        <strain evidence="2">ATCC30299</strain>
    </source>
</reference>